<evidence type="ECO:0000256" key="2">
    <source>
        <dbReference type="SAM" id="Phobius"/>
    </source>
</evidence>
<dbReference type="InterPro" id="IPR020635">
    <property type="entry name" value="Tyr_kinase_cat_dom"/>
</dbReference>
<keyword evidence="3" id="KW-0732">Signal</keyword>
<dbReference type="InterPro" id="IPR001245">
    <property type="entry name" value="Ser-Thr/Tyr_kinase_cat_dom"/>
</dbReference>
<keyword evidence="2" id="KW-1133">Transmembrane helix</keyword>
<dbReference type="GO" id="GO:0005886">
    <property type="term" value="C:plasma membrane"/>
    <property type="evidence" value="ECO:0007669"/>
    <property type="project" value="TreeGrafter"/>
</dbReference>
<proteinExistence type="predicted"/>
<comment type="caution">
    <text evidence="5">The sequence shown here is derived from an EMBL/GenBank/DDBJ whole genome shotgun (WGS) entry which is preliminary data.</text>
</comment>
<feature type="domain" description="Protein kinase" evidence="4">
    <location>
        <begin position="533"/>
        <end position="845"/>
    </location>
</feature>
<dbReference type="Pfam" id="PF07714">
    <property type="entry name" value="PK_Tyr_Ser-Thr"/>
    <property type="match status" value="1"/>
</dbReference>
<dbReference type="InterPro" id="IPR050122">
    <property type="entry name" value="RTK"/>
</dbReference>
<feature type="compositionally biased region" description="Basic and acidic residues" evidence="1">
    <location>
        <begin position="925"/>
        <end position="935"/>
    </location>
</feature>
<evidence type="ECO:0000256" key="3">
    <source>
        <dbReference type="SAM" id="SignalP"/>
    </source>
</evidence>
<dbReference type="PRINTS" id="PR00109">
    <property type="entry name" value="TYRKINASE"/>
</dbReference>
<feature type="region of interest" description="Disordered" evidence="1">
    <location>
        <begin position="900"/>
        <end position="935"/>
    </location>
</feature>
<feature type="compositionally biased region" description="Polar residues" evidence="1">
    <location>
        <begin position="900"/>
        <end position="909"/>
    </location>
</feature>
<feature type="transmembrane region" description="Helical" evidence="2">
    <location>
        <begin position="464"/>
        <end position="488"/>
    </location>
</feature>
<accession>A0AA36GFF8</accession>
<dbReference type="PANTHER" id="PTHR24416:SF583">
    <property type="entry name" value="RECEPTOR PROTEIN-TYROSINE KINASE"/>
    <property type="match status" value="1"/>
</dbReference>
<organism evidence="5 6">
    <name type="scientific">Cylicocyclus nassatus</name>
    <name type="common">Nematode worm</name>
    <dbReference type="NCBI Taxonomy" id="53992"/>
    <lineage>
        <taxon>Eukaryota</taxon>
        <taxon>Metazoa</taxon>
        <taxon>Ecdysozoa</taxon>
        <taxon>Nematoda</taxon>
        <taxon>Chromadorea</taxon>
        <taxon>Rhabditida</taxon>
        <taxon>Rhabditina</taxon>
        <taxon>Rhabditomorpha</taxon>
        <taxon>Strongyloidea</taxon>
        <taxon>Strongylidae</taxon>
        <taxon>Cylicocyclus</taxon>
    </lineage>
</organism>
<dbReference type="InterPro" id="IPR008266">
    <property type="entry name" value="Tyr_kinase_AS"/>
</dbReference>
<dbReference type="Gene3D" id="1.10.510.10">
    <property type="entry name" value="Transferase(Phosphotransferase) domain 1"/>
    <property type="match status" value="1"/>
</dbReference>
<dbReference type="Gene3D" id="3.30.200.20">
    <property type="entry name" value="Phosphorylase Kinase, domain 1"/>
    <property type="match status" value="1"/>
</dbReference>
<dbReference type="GO" id="GO:0043235">
    <property type="term" value="C:receptor complex"/>
    <property type="evidence" value="ECO:0007669"/>
    <property type="project" value="TreeGrafter"/>
</dbReference>
<name>A0AA36GFF8_CYLNA</name>
<dbReference type="SUPFAM" id="SSF56112">
    <property type="entry name" value="Protein kinase-like (PK-like)"/>
    <property type="match status" value="1"/>
</dbReference>
<dbReference type="CDD" id="cd00192">
    <property type="entry name" value="PTKc"/>
    <property type="match status" value="1"/>
</dbReference>
<feature type="transmembrane region" description="Helical" evidence="2">
    <location>
        <begin position="760"/>
        <end position="781"/>
    </location>
</feature>
<dbReference type="FunFam" id="1.10.510.10:FF:000994">
    <property type="entry name" value="Hypoxia Inhibited Receptor tyrosine kinase"/>
    <property type="match status" value="1"/>
</dbReference>
<dbReference type="GO" id="GO:0004714">
    <property type="term" value="F:transmembrane receptor protein tyrosine kinase activity"/>
    <property type="evidence" value="ECO:0007669"/>
    <property type="project" value="TreeGrafter"/>
</dbReference>
<protein>
    <recommendedName>
        <fullName evidence="4">Protein kinase domain-containing protein</fullName>
    </recommendedName>
</protein>
<dbReference type="PROSITE" id="PS00109">
    <property type="entry name" value="PROTEIN_KINASE_TYR"/>
    <property type="match status" value="1"/>
</dbReference>
<dbReference type="SMART" id="SM00219">
    <property type="entry name" value="TyrKc"/>
    <property type="match status" value="1"/>
</dbReference>
<keyword evidence="6" id="KW-1185">Reference proteome</keyword>
<sequence length="935" mass="104786">MIYALLLLLWLPLSADAEDLIESQKCFFRCTAKCLGWPQNSTVQECQADCKDPQFCNTTDEYCLDSCNTSISTMPLERVSGLHTEEQNLTTVVVFPPVRNATLYVVQYKLSDEAIFSSQSYLISPQPTFTNSMRPKSIFCKPIDIRVAAVSPSQTGPFSEPISLGPPRPLISSELKLSKMVYLNTSINSDSAYNGTVEVTLKYTAGAWPLGLEDLDVTPAWYLFSCNKTGSDTSVPVPDFTQGPNPDTIVGRLEADVMYRECSYMYNAERVASRKCRTESAKMVLDKSVPPLEISCATVKNNPCVHVDYFPSPRCGQINTIDYEVTGRKPAPDRRNESLSLNITFDPIKPMRNEAPTNYYVAFYGDAQPHSKGRDDLFGSVNVTRITGNVTNCLKFDKLGYCLKSYNNSVSISGIHYDKTYGIIFCAVKDPRNLAFPELIGNSSVLLPKASKIFVSSKEKPSKAGLIIGIIGAAFILVMIITALSCYINKKQKQENKMYQLRLAQLEMEKETRYVNLPKQLDIWEIERRNLIIYDEVKLGSGAFGAVYLGRLIGNSPANHDSKSPLGVNLMRAENCQVAVKMLPEYADDATRSEFLREIGLMKTIGYHERLVNMLACITESEPLCLVAELCSDGDLLNFLRERCKYMIKLDMEGINYHDLPEDNNYNIEMVVTLKQLLMFAVQISYGLEYLTSKGFVHRDVAARNILVNGKNSCKIGDFGLCRNLYADSLLYKSKGGRLPLKWMSPEAIRRYEFSAQSDVWAFGVLLFEIITLGGSPYPLIPAECLLEFLESGGRIERPDNCPEDFYEVMLECWYFEPEKRPDFLTIRQRLAAQLEEITEEYNYLKLDGQKEYYNVQYAEKPDIMVIPETGESISPPNLRKALDTLSADSLPVDDITTWSGVTNAQTGDGTREGDSGAVSLAKGSDSDSCKDYSF</sequence>
<dbReference type="PANTHER" id="PTHR24416">
    <property type="entry name" value="TYROSINE-PROTEIN KINASE RECEPTOR"/>
    <property type="match status" value="1"/>
</dbReference>
<dbReference type="AlphaFoldDB" id="A0AA36GFF8"/>
<keyword evidence="2" id="KW-0812">Transmembrane</keyword>
<feature type="chain" id="PRO_5041356466" description="Protein kinase domain-containing protein" evidence="3">
    <location>
        <begin position="18"/>
        <end position="935"/>
    </location>
</feature>
<dbReference type="Proteomes" id="UP001176961">
    <property type="component" value="Unassembled WGS sequence"/>
</dbReference>
<dbReference type="InterPro" id="IPR011009">
    <property type="entry name" value="Kinase-like_dom_sf"/>
</dbReference>
<reference evidence="5" key="1">
    <citation type="submission" date="2023-07" db="EMBL/GenBank/DDBJ databases">
        <authorList>
            <consortium name="CYATHOMIX"/>
        </authorList>
    </citation>
    <scope>NUCLEOTIDE SEQUENCE</scope>
    <source>
        <strain evidence="5">N/A</strain>
    </source>
</reference>
<dbReference type="GO" id="GO:0005524">
    <property type="term" value="F:ATP binding"/>
    <property type="evidence" value="ECO:0007669"/>
    <property type="project" value="InterPro"/>
</dbReference>
<dbReference type="EMBL" id="CATQJL010000001">
    <property type="protein sequence ID" value="CAJ0589028.1"/>
    <property type="molecule type" value="Genomic_DNA"/>
</dbReference>
<feature type="signal peptide" evidence="3">
    <location>
        <begin position="1"/>
        <end position="17"/>
    </location>
</feature>
<evidence type="ECO:0000313" key="5">
    <source>
        <dbReference type="EMBL" id="CAJ0589028.1"/>
    </source>
</evidence>
<gene>
    <name evidence="5" type="ORF">CYNAS_LOCUS1011</name>
</gene>
<dbReference type="PROSITE" id="PS50011">
    <property type="entry name" value="PROTEIN_KINASE_DOM"/>
    <property type="match status" value="1"/>
</dbReference>
<evidence type="ECO:0000256" key="1">
    <source>
        <dbReference type="SAM" id="MobiDB-lite"/>
    </source>
</evidence>
<evidence type="ECO:0000313" key="6">
    <source>
        <dbReference type="Proteomes" id="UP001176961"/>
    </source>
</evidence>
<dbReference type="InterPro" id="IPR000719">
    <property type="entry name" value="Prot_kinase_dom"/>
</dbReference>
<keyword evidence="2" id="KW-0472">Membrane</keyword>
<evidence type="ECO:0000259" key="4">
    <source>
        <dbReference type="PROSITE" id="PS50011"/>
    </source>
</evidence>
<dbReference type="GO" id="GO:0007169">
    <property type="term" value="P:cell surface receptor protein tyrosine kinase signaling pathway"/>
    <property type="evidence" value="ECO:0007669"/>
    <property type="project" value="TreeGrafter"/>
</dbReference>